<sequence>MTLLTDSCSPSENCSWTSMDTQVRINVISYRYCYPTISAAGIACSLALLVTLRRACFQAADVYTYLRCLMVSDCAVLALSGASMLADSALPTVLCGDRSFLVRSHLSAVWRVAFLPLANSLIVFSMGVQLWMTLDRYLAVCAPRRRPARRRRRRLLLRVAATLLVALAMHAPLVLGYRVVRHCPGGRQFFEVALSGGRAQLGHAWTAYQWALQLLARWTPTGLLLYCNGYIIAAIRRRERRISATPRPASKKPTAGEAAGAGGRAVPILVPSAEGRLELDEAALRSVLLQDDVRHLPVVLVAVAGAFRKGKSFLLSLLLRYLERGGAADWTGAPDEPLTGFAWRSGRQRHTVGIHMWSRPTLVRLPSGEQVAVVLMDTQGAFDDRTAVAENATVFALSALMSSVQIYNVSRDIGTSDLQHLQLFSEFGSLTAAEGHGTAFQRLLFLVRDWQSPSEAPYGTVGGQKVLREVLDSPPGTHEELRQMRQHVRRCFSDIDCYLLPHPGKMVATSSEFTGCPRDIDDEFLLYVERLARLLFRPEHLLIKKSGDETLTAADLVTHFVTLYGVMASGELPEPRSLVNTMSEAQHRTCVDQASILYAEQMRQVCDADTSSPGVPEEELQRHHETALQRVVAEFEQKKKMLGSQGAQFKQQMFDAVESWRHQFFHANKTKNDLTDARDNLCCNKALMDARDQHRQMLSDLLSGAAGELDGNELQERHARSRDDLLRRFDARTVDCIRRQLVASYRNQLKTQLENSFEEAELFLEQRRSGQAGAETDRQAMNQARQQYRDIMDDCLRGGPLSEGDFASQQRAAEEEARRLFSANRGPAHGGAQRVDQLFDRGIQEESQNAAVANFFTSVLNALMPTLVSLATKAVAKCVIM</sequence>
<keyword evidence="5 9" id="KW-1133">Transmembrane helix</keyword>
<evidence type="ECO:0000256" key="6">
    <source>
        <dbReference type="ARBA" id="ARBA00023134"/>
    </source>
</evidence>
<dbReference type="Proteomes" id="UP000440578">
    <property type="component" value="Unassembled WGS sequence"/>
</dbReference>
<feature type="transmembrane region" description="Helical" evidence="9">
    <location>
        <begin position="64"/>
        <end position="86"/>
    </location>
</feature>
<dbReference type="EMBL" id="VIIS01001889">
    <property type="protein sequence ID" value="KAF0291322.1"/>
    <property type="molecule type" value="Genomic_DNA"/>
</dbReference>
<evidence type="ECO:0000256" key="8">
    <source>
        <dbReference type="PROSITE-ProRule" id="PRU01052"/>
    </source>
</evidence>
<evidence type="ECO:0000256" key="4">
    <source>
        <dbReference type="ARBA" id="ARBA00022801"/>
    </source>
</evidence>
<dbReference type="GO" id="GO:0016020">
    <property type="term" value="C:membrane"/>
    <property type="evidence" value="ECO:0007669"/>
    <property type="project" value="UniProtKB-SubCell"/>
</dbReference>
<evidence type="ECO:0000256" key="1">
    <source>
        <dbReference type="ARBA" id="ARBA00004370"/>
    </source>
</evidence>
<keyword evidence="4" id="KW-0378">Hydrolase</keyword>
<reference evidence="11 12" key="1">
    <citation type="submission" date="2019-07" db="EMBL/GenBank/DDBJ databases">
        <title>Draft genome assembly of a fouling barnacle, Amphibalanus amphitrite (Darwin, 1854): The first reference genome for Thecostraca.</title>
        <authorList>
            <person name="Kim W."/>
        </authorList>
    </citation>
    <scope>NUCLEOTIDE SEQUENCE [LARGE SCALE GENOMIC DNA]</scope>
    <source>
        <strain evidence="11">SNU_AA5</strain>
        <tissue evidence="11">Soma without cirri and trophi</tissue>
    </source>
</reference>
<feature type="transmembrane region" description="Helical" evidence="9">
    <location>
        <begin position="34"/>
        <end position="52"/>
    </location>
</feature>
<dbReference type="Gene3D" id="3.40.50.300">
    <property type="entry name" value="P-loop containing nucleotide triphosphate hydrolases"/>
    <property type="match status" value="1"/>
</dbReference>
<dbReference type="InterPro" id="IPR036543">
    <property type="entry name" value="Guanylate-bd_C_sf"/>
</dbReference>
<evidence type="ECO:0000256" key="3">
    <source>
        <dbReference type="ARBA" id="ARBA00022741"/>
    </source>
</evidence>
<accession>A0A6A4VLA4</accession>
<organism evidence="11 12">
    <name type="scientific">Amphibalanus amphitrite</name>
    <name type="common">Striped barnacle</name>
    <name type="synonym">Balanus amphitrite</name>
    <dbReference type="NCBI Taxonomy" id="1232801"/>
    <lineage>
        <taxon>Eukaryota</taxon>
        <taxon>Metazoa</taxon>
        <taxon>Ecdysozoa</taxon>
        <taxon>Arthropoda</taxon>
        <taxon>Crustacea</taxon>
        <taxon>Multicrustacea</taxon>
        <taxon>Cirripedia</taxon>
        <taxon>Thoracica</taxon>
        <taxon>Thoracicalcarea</taxon>
        <taxon>Balanomorpha</taxon>
        <taxon>Balanoidea</taxon>
        <taxon>Balanidae</taxon>
        <taxon>Amphibalaninae</taxon>
        <taxon>Amphibalanus</taxon>
    </lineage>
</organism>
<evidence type="ECO:0000256" key="7">
    <source>
        <dbReference type="ARBA" id="ARBA00023136"/>
    </source>
</evidence>
<dbReference type="InterPro" id="IPR030386">
    <property type="entry name" value="G_GB1_RHD3_dom"/>
</dbReference>
<dbReference type="SUPFAM" id="SSF48340">
    <property type="entry name" value="Interferon-induced guanylate-binding protein 1 (GBP1), C-terminal domain"/>
    <property type="match status" value="1"/>
</dbReference>
<evidence type="ECO:0000313" key="12">
    <source>
        <dbReference type="Proteomes" id="UP000440578"/>
    </source>
</evidence>
<dbReference type="GO" id="GO:0004930">
    <property type="term" value="F:G protein-coupled receptor activity"/>
    <property type="evidence" value="ECO:0007669"/>
    <property type="project" value="InterPro"/>
</dbReference>
<dbReference type="InterPro" id="IPR000276">
    <property type="entry name" value="GPCR_Rhodpsn"/>
</dbReference>
<feature type="transmembrane region" description="Helical" evidence="9">
    <location>
        <begin position="155"/>
        <end position="177"/>
    </location>
</feature>
<keyword evidence="3" id="KW-0547">Nucleotide-binding</keyword>
<evidence type="ECO:0000256" key="9">
    <source>
        <dbReference type="SAM" id="Phobius"/>
    </source>
</evidence>
<evidence type="ECO:0000259" key="10">
    <source>
        <dbReference type="PROSITE" id="PS51715"/>
    </source>
</evidence>
<gene>
    <name evidence="11" type="primary">ATL2_0</name>
    <name evidence="11" type="ORF">FJT64_010532</name>
</gene>
<dbReference type="Gene3D" id="1.20.58.420">
    <property type="entry name" value="AHSP"/>
    <property type="match status" value="1"/>
</dbReference>
<keyword evidence="6" id="KW-0342">GTP-binding</keyword>
<evidence type="ECO:0000313" key="11">
    <source>
        <dbReference type="EMBL" id="KAF0291322.1"/>
    </source>
</evidence>
<dbReference type="SUPFAM" id="SSF81321">
    <property type="entry name" value="Family A G protein-coupled receptor-like"/>
    <property type="match status" value="1"/>
</dbReference>
<keyword evidence="12" id="KW-1185">Reference proteome</keyword>
<feature type="transmembrane region" description="Helical" evidence="9">
    <location>
        <begin position="108"/>
        <end position="134"/>
    </location>
</feature>
<dbReference type="AlphaFoldDB" id="A0A6A4VLA4"/>
<dbReference type="CDD" id="cd01851">
    <property type="entry name" value="GBP"/>
    <property type="match status" value="1"/>
</dbReference>
<dbReference type="PROSITE" id="PS51715">
    <property type="entry name" value="G_GB1_RHD3"/>
    <property type="match status" value="1"/>
</dbReference>
<dbReference type="Pfam" id="PF00001">
    <property type="entry name" value="7tm_1"/>
    <property type="match status" value="1"/>
</dbReference>
<dbReference type="InterPro" id="IPR027417">
    <property type="entry name" value="P-loop_NTPase"/>
</dbReference>
<dbReference type="PANTHER" id="PTHR10751">
    <property type="entry name" value="GUANYLATE BINDING PROTEIN"/>
    <property type="match status" value="1"/>
</dbReference>
<protein>
    <submittedName>
        <fullName evidence="11">Atlastin-2</fullName>
    </submittedName>
</protein>
<proteinExistence type="inferred from homology"/>
<comment type="similarity">
    <text evidence="8">Belongs to the TRAFAC class dynamin-like GTPase superfamily. GB1/RHD3 GTPase family.</text>
</comment>
<keyword evidence="7 9" id="KW-0472">Membrane</keyword>
<dbReference type="Gene3D" id="1.20.1070.10">
    <property type="entry name" value="Rhodopsin 7-helix transmembrane proteins"/>
    <property type="match status" value="1"/>
</dbReference>
<dbReference type="Pfam" id="PF02263">
    <property type="entry name" value="GBP"/>
    <property type="match status" value="1"/>
</dbReference>
<dbReference type="GO" id="GO:0003924">
    <property type="term" value="F:GTPase activity"/>
    <property type="evidence" value="ECO:0007669"/>
    <property type="project" value="InterPro"/>
</dbReference>
<dbReference type="OrthoDB" id="6396664at2759"/>
<comment type="subcellular location">
    <subcellularLocation>
        <location evidence="1">Membrane</location>
    </subcellularLocation>
</comment>
<comment type="caution">
    <text evidence="11">The sequence shown here is derived from an EMBL/GenBank/DDBJ whole genome shotgun (WGS) entry which is preliminary data.</text>
</comment>
<name>A0A6A4VLA4_AMPAM</name>
<evidence type="ECO:0000256" key="5">
    <source>
        <dbReference type="ARBA" id="ARBA00022989"/>
    </source>
</evidence>
<evidence type="ECO:0000256" key="2">
    <source>
        <dbReference type="ARBA" id="ARBA00022692"/>
    </source>
</evidence>
<dbReference type="InterPro" id="IPR015894">
    <property type="entry name" value="Guanylate-bd_N"/>
</dbReference>
<feature type="domain" description="GB1/RHD3-type G" evidence="10">
    <location>
        <begin position="295"/>
        <end position="540"/>
    </location>
</feature>
<dbReference type="PROSITE" id="PS00237">
    <property type="entry name" value="G_PROTEIN_RECEP_F1_1"/>
    <property type="match status" value="1"/>
</dbReference>
<dbReference type="SUPFAM" id="SSF52540">
    <property type="entry name" value="P-loop containing nucleoside triphosphate hydrolases"/>
    <property type="match status" value="1"/>
</dbReference>
<keyword evidence="2 9" id="KW-0812">Transmembrane</keyword>
<dbReference type="GO" id="GO:0005525">
    <property type="term" value="F:GTP binding"/>
    <property type="evidence" value="ECO:0007669"/>
    <property type="project" value="UniProtKB-KW"/>
</dbReference>